<comment type="caution">
    <text evidence="3">The sequence shown here is derived from an EMBL/GenBank/DDBJ whole genome shotgun (WGS) entry which is preliminary data.</text>
</comment>
<dbReference type="AlphaFoldDB" id="A0A371ASB7"/>
<feature type="compositionally biased region" description="Polar residues" evidence="1">
    <location>
        <begin position="75"/>
        <end position="86"/>
    </location>
</feature>
<keyword evidence="2" id="KW-0732">Signal</keyword>
<organism evidence="3 4">
    <name type="scientific">Anaerosacchariphilus polymeriproducens</name>
    <dbReference type="NCBI Taxonomy" id="1812858"/>
    <lineage>
        <taxon>Bacteria</taxon>
        <taxon>Bacillati</taxon>
        <taxon>Bacillota</taxon>
        <taxon>Clostridia</taxon>
        <taxon>Lachnospirales</taxon>
        <taxon>Lachnospiraceae</taxon>
        <taxon>Anaerosacchariphilus</taxon>
    </lineage>
</organism>
<accession>A0A371ASB7</accession>
<dbReference type="EMBL" id="QRCT01000049">
    <property type="protein sequence ID" value="RDU22468.1"/>
    <property type="molecule type" value="Genomic_DNA"/>
</dbReference>
<evidence type="ECO:0000313" key="4">
    <source>
        <dbReference type="Proteomes" id="UP000255036"/>
    </source>
</evidence>
<dbReference type="RefSeq" id="WP_115482878.1">
    <property type="nucleotide sequence ID" value="NZ_QRCT01000049.1"/>
</dbReference>
<feature type="signal peptide" evidence="2">
    <location>
        <begin position="1"/>
        <end position="20"/>
    </location>
</feature>
<evidence type="ECO:0000256" key="1">
    <source>
        <dbReference type="SAM" id="MobiDB-lite"/>
    </source>
</evidence>
<evidence type="ECO:0000256" key="2">
    <source>
        <dbReference type="SAM" id="SignalP"/>
    </source>
</evidence>
<proteinExistence type="predicted"/>
<reference evidence="3 4" key="1">
    <citation type="submission" date="2018-07" db="EMBL/GenBank/DDBJ databases">
        <title>Anaerosacharophilus polymeroproducens gen. nov. sp. nov., an anaerobic bacterium isolated from salt field.</title>
        <authorList>
            <person name="Kim W."/>
            <person name="Yang S.-H."/>
            <person name="Oh J."/>
            <person name="Lee J.-H."/>
            <person name="Kwon K.K."/>
        </authorList>
    </citation>
    <scope>NUCLEOTIDE SEQUENCE [LARGE SCALE GENOMIC DNA]</scope>
    <source>
        <strain evidence="3 4">MCWD5</strain>
    </source>
</reference>
<protein>
    <recommendedName>
        <fullName evidence="5">DUF4366 domain-containing protein</fullName>
    </recommendedName>
</protein>
<name>A0A371ASB7_9FIRM</name>
<feature type="chain" id="PRO_5038862323" description="DUF4366 domain-containing protein" evidence="2">
    <location>
        <begin position="21"/>
        <end position="99"/>
    </location>
</feature>
<gene>
    <name evidence="3" type="ORF">DWV06_14355</name>
</gene>
<evidence type="ECO:0000313" key="3">
    <source>
        <dbReference type="EMBL" id="RDU22468.1"/>
    </source>
</evidence>
<dbReference type="Proteomes" id="UP000255036">
    <property type="component" value="Unassembled WGS sequence"/>
</dbReference>
<evidence type="ECO:0008006" key="5">
    <source>
        <dbReference type="Google" id="ProtNLM"/>
    </source>
</evidence>
<sequence>MAKKFLKFLAFAAMVSAAVAVGIALYKKYTEKDSWDDDFDDFDDDFEDEDLEMENIKSREYVPITLEAPKKENTDTSAPENNVSEADTQESDGATGLEE</sequence>
<keyword evidence="4" id="KW-1185">Reference proteome</keyword>
<feature type="region of interest" description="Disordered" evidence="1">
    <location>
        <begin position="62"/>
        <end position="99"/>
    </location>
</feature>